<name>A0ABV8E4P0_9NOCA</name>
<keyword evidence="2" id="KW-0808">Transferase</keyword>
<evidence type="ECO:0000313" key="3">
    <source>
        <dbReference type="Proteomes" id="UP001595696"/>
    </source>
</evidence>
<dbReference type="Pfam" id="PF00583">
    <property type="entry name" value="Acetyltransf_1"/>
    <property type="match status" value="1"/>
</dbReference>
<protein>
    <submittedName>
        <fullName evidence="2">GNAT family N-acetyltransferase</fullName>
        <ecNumber evidence="2">2.3.-.-</ecNumber>
    </submittedName>
</protein>
<keyword evidence="3" id="KW-1185">Reference proteome</keyword>
<dbReference type="InterPro" id="IPR000182">
    <property type="entry name" value="GNAT_dom"/>
</dbReference>
<reference evidence="3" key="1">
    <citation type="journal article" date="2019" name="Int. J. Syst. Evol. Microbiol.">
        <title>The Global Catalogue of Microorganisms (GCM) 10K type strain sequencing project: providing services to taxonomists for standard genome sequencing and annotation.</title>
        <authorList>
            <consortium name="The Broad Institute Genomics Platform"/>
            <consortium name="The Broad Institute Genome Sequencing Center for Infectious Disease"/>
            <person name="Wu L."/>
            <person name="Ma J."/>
        </authorList>
    </citation>
    <scope>NUCLEOTIDE SEQUENCE [LARGE SCALE GENOMIC DNA]</scope>
    <source>
        <strain evidence="3">CGMCC 4.7330</strain>
    </source>
</reference>
<accession>A0ABV8E4P0</accession>
<dbReference type="SUPFAM" id="SSF55729">
    <property type="entry name" value="Acyl-CoA N-acyltransferases (Nat)"/>
    <property type="match status" value="1"/>
</dbReference>
<sequence>MTIAFDHHDAAAARARRDTVQHIYEHAYADAIAGGDPFEQPGPFMERFDAYTSPDRPSGFELVIVTIDGEPVGQTWGWPLGQRSGWWGGLRLDDGDHEEFTAEDGRRTFALSEIMVAKEWTGRGLARALHDELLGGRGEQRATLLVDPVNDRAYDRYARWGWSKVGTLRPNWPDAPTFDVLILPLPLG</sequence>
<dbReference type="EMBL" id="JBHSAX010000033">
    <property type="protein sequence ID" value="MFC3966486.1"/>
    <property type="molecule type" value="Genomic_DNA"/>
</dbReference>
<dbReference type="GO" id="GO:0016746">
    <property type="term" value="F:acyltransferase activity"/>
    <property type="evidence" value="ECO:0007669"/>
    <property type="project" value="UniProtKB-KW"/>
</dbReference>
<evidence type="ECO:0000313" key="2">
    <source>
        <dbReference type="EMBL" id="MFC3966486.1"/>
    </source>
</evidence>
<dbReference type="Gene3D" id="3.40.630.30">
    <property type="match status" value="1"/>
</dbReference>
<dbReference type="EC" id="2.3.-.-" evidence="2"/>
<keyword evidence="2" id="KW-0012">Acyltransferase</keyword>
<comment type="caution">
    <text evidence="2">The sequence shown here is derived from an EMBL/GenBank/DDBJ whole genome shotgun (WGS) entry which is preliminary data.</text>
</comment>
<dbReference type="InterPro" id="IPR016181">
    <property type="entry name" value="Acyl_CoA_acyltransferase"/>
</dbReference>
<gene>
    <name evidence="2" type="ORF">ACFO0B_31265</name>
</gene>
<feature type="domain" description="N-acetyltransferase" evidence="1">
    <location>
        <begin position="21"/>
        <end position="186"/>
    </location>
</feature>
<proteinExistence type="predicted"/>
<dbReference type="RefSeq" id="WP_378617224.1">
    <property type="nucleotide sequence ID" value="NZ_JBHSAX010000033.1"/>
</dbReference>
<organism evidence="2 3">
    <name type="scientific">Nocardia jiangsuensis</name>
    <dbReference type="NCBI Taxonomy" id="1691563"/>
    <lineage>
        <taxon>Bacteria</taxon>
        <taxon>Bacillati</taxon>
        <taxon>Actinomycetota</taxon>
        <taxon>Actinomycetes</taxon>
        <taxon>Mycobacteriales</taxon>
        <taxon>Nocardiaceae</taxon>
        <taxon>Nocardia</taxon>
    </lineage>
</organism>
<dbReference type="Proteomes" id="UP001595696">
    <property type="component" value="Unassembled WGS sequence"/>
</dbReference>
<evidence type="ECO:0000259" key="1">
    <source>
        <dbReference type="PROSITE" id="PS51186"/>
    </source>
</evidence>
<dbReference type="PROSITE" id="PS51186">
    <property type="entry name" value="GNAT"/>
    <property type="match status" value="1"/>
</dbReference>